<dbReference type="Proteomes" id="UP000033673">
    <property type="component" value="Unassembled WGS sequence"/>
</dbReference>
<organism evidence="1 2">
    <name type="scientific">Vibrio galatheae</name>
    <dbReference type="NCBI Taxonomy" id="579748"/>
    <lineage>
        <taxon>Bacteria</taxon>
        <taxon>Pseudomonadati</taxon>
        <taxon>Pseudomonadota</taxon>
        <taxon>Gammaproteobacteria</taxon>
        <taxon>Vibrionales</taxon>
        <taxon>Vibrionaceae</taxon>
        <taxon>Vibrio</taxon>
    </lineage>
</organism>
<dbReference type="OrthoDB" id="5872741at2"/>
<dbReference type="PATRIC" id="fig|579748.3.peg.3836"/>
<proteinExistence type="predicted"/>
<sequence>MKYKIASFFISLSLIGCSTPPISTVEKTLEKDYAHMDIQSALQDFKANGYFCSRYKKAESDERLKVVTDGTLNEVQFYICDIEDSDAMCVSRAGTNLVSQYGVVIRANGIHESKTCLWD</sequence>
<dbReference type="RefSeq" id="WP_045957235.1">
    <property type="nucleotide sequence ID" value="NZ_JXXV01000043.1"/>
</dbReference>
<evidence type="ECO:0008006" key="3">
    <source>
        <dbReference type="Google" id="ProtNLM"/>
    </source>
</evidence>
<accession>A0A0F4NE34</accession>
<dbReference type="AlphaFoldDB" id="A0A0F4NE34"/>
<evidence type="ECO:0000313" key="2">
    <source>
        <dbReference type="Proteomes" id="UP000033673"/>
    </source>
</evidence>
<dbReference type="EMBL" id="JXXV01000043">
    <property type="protein sequence ID" value="KJY81372.1"/>
    <property type="molecule type" value="Genomic_DNA"/>
</dbReference>
<evidence type="ECO:0000313" key="1">
    <source>
        <dbReference type="EMBL" id="KJY81372.1"/>
    </source>
</evidence>
<name>A0A0F4NE34_9VIBR</name>
<dbReference type="PROSITE" id="PS51257">
    <property type="entry name" value="PROKAR_LIPOPROTEIN"/>
    <property type="match status" value="1"/>
</dbReference>
<protein>
    <recommendedName>
        <fullName evidence="3">Lipoprotein</fullName>
    </recommendedName>
</protein>
<comment type="caution">
    <text evidence="1">The sequence shown here is derived from an EMBL/GenBank/DDBJ whole genome shotgun (WGS) entry which is preliminary data.</text>
</comment>
<keyword evidence="2" id="KW-1185">Reference proteome</keyword>
<reference evidence="1 2" key="1">
    <citation type="journal article" date="2015" name="BMC Genomics">
        <title>Genome mining reveals unlocked bioactive potential of marine Gram-negative bacteria.</title>
        <authorList>
            <person name="Machado H."/>
            <person name="Sonnenschein E.C."/>
            <person name="Melchiorsen J."/>
            <person name="Gram L."/>
        </authorList>
    </citation>
    <scope>NUCLEOTIDE SEQUENCE [LARGE SCALE GENOMIC DNA]</scope>
    <source>
        <strain evidence="1 2">S2757</strain>
    </source>
</reference>
<gene>
    <name evidence="1" type="ORF">TW81_18585</name>
</gene>